<feature type="compositionally biased region" description="Basic and acidic residues" evidence="9">
    <location>
        <begin position="234"/>
        <end position="266"/>
    </location>
</feature>
<reference evidence="11" key="1">
    <citation type="submission" date="2022-03" db="EMBL/GenBank/DDBJ databases">
        <authorList>
            <person name="Lindestad O."/>
        </authorList>
    </citation>
    <scope>NUCLEOTIDE SEQUENCE</scope>
</reference>
<dbReference type="PROSITE" id="PS50023">
    <property type="entry name" value="LIM_DOMAIN_2"/>
    <property type="match status" value="2"/>
</dbReference>
<keyword evidence="6" id="KW-0371">Homeobox</keyword>
<keyword evidence="7" id="KW-0539">Nucleus</keyword>
<dbReference type="Gene3D" id="2.10.110.10">
    <property type="entry name" value="Cysteine Rich Protein"/>
    <property type="match status" value="2"/>
</dbReference>
<organism evidence="11 12">
    <name type="scientific">Pararge aegeria aegeria</name>
    <dbReference type="NCBI Taxonomy" id="348720"/>
    <lineage>
        <taxon>Eukaryota</taxon>
        <taxon>Metazoa</taxon>
        <taxon>Ecdysozoa</taxon>
        <taxon>Arthropoda</taxon>
        <taxon>Hexapoda</taxon>
        <taxon>Insecta</taxon>
        <taxon>Pterygota</taxon>
        <taxon>Neoptera</taxon>
        <taxon>Endopterygota</taxon>
        <taxon>Lepidoptera</taxon>
        <taxon>Glossata</taxon>
        <taxon>Ditrysia</taxon>
        <taxon>Papilionoidea</taxon>
        <taxon>Nymphalidae</taxon>
        <taxon>Satyrinae</taxon>
        <taxon>Satyrini</taxon>
        <taxon>Parargina</taxon>
        <taxon>Pararge</taxon>
    </lineage>
</organism>
<dbReference type="Proteomes" id="UP000838756">
    <property type="component" value="Unassembled WGS sequence"/>
</dbReference>
<evidence type="ECO:0000313" key="11">
    <source>
        <dbReference type="EMBL" id="CAH2237148.1"/>
    </source>
</evidence>
<dbReference type="InterPro" id="IPR050453">
    <property type="entry name" value="LIM_Homeobox_TF"/>
</dbReference>
<sequence>MERQDQKAEILSCASCLNDIGDEEYVTALGQDWHRDCFRCSDCDGQLDTWYFEKDGMLFCQADYWARFGDECQQCHQVITGPVMAAGEHRFHPECFACSACGAHLEDTEPYALLDRRRLYCIFAISGPKGVVTATRGLAPTSQVDGHRAARCVSREALLCLHPIVFRTHLLGACRRIDSSCGVLALHIGDKVLEVNGAPVAGRPLADIQRTLASPEVIQLTIEHNPATINAKRGTSDVQKRSDEDRPSQETKSPVERKILKEDLKKHIPNAHSNEGAEELGVRKERLFKRKGEDGGKPRVIKRRQVPQSPRLADKERSSSMSKLLDAVDGEEPNGVLGDLSRARSFRAEPAAEQKVFRASDLIQGELLGAGFFGAAYAVTELPKKREIGISRSNYVKLANLRIGKERGAAPPPDAPARPL</sequence>
<dbReference type="PROSITE" id="PS00478">
    <property type="entry name" value="LIM_DOMAIN_1"/>
    <property type="match status" value="2"/>
</dbReference>
<dbReference type="Pfam" id="PF00412">
    <property type="entry name" value="LIM"/>
    <property type="match status" value="2"/>
</dbReference>
<feature type="domain" description="LIM zinc-binding" evidence="10">
    <location>
        <begin position="11"/>
        <end position="70"/>
    </location>
</feature>
<feature type="domain" description="LIM zinc-binding" evidence="10">
    <location>
        <begin position="71"/>
        <end position="131"/>
    </location>
</feature>
<dbReference type="GO" id="GO:0030182">
    <property type="term" value="P:neuron differentiation"/>
    <property type="evidence" value="ECO:0007669"/>
    <property type="project" value="TreeGrafter"/>
</dbReference>
<keyword evidence="12" id="KW-1185">Reference proteome</keyword>
<dbReference type="FunFam" id="2.10.110.10:FF:000082">
    <property type="entry name" value="LIM domain kinase 1"/>
    <property type="match status" value="1"/>
</dbReference>
<keyword evidence="2 8" id="KW-0479">Metal-binding</keyword>
<feature type="region of interest" description="Disordered" evidence="9">
    <location>
        <begin position="224"/>
        <end position="333"/>
    </location>
</feature>
<keyword evidence="4 8" id="KW-0440">LIM domain</keyword>
<accession>A0A8S4RLY1</accession>
<comment type="subcellular location">
    <subcellularLocation>
        <location evidence="1">Nucleus</location>
    </subcellularLocation>
</comment>
<dbReference type="AlphaFoldDB" id="A0A8S4RLY1"/>
<evidence type="ECO:0000256" key="8">
    <source>
        <dbReference type="PROSITE-ProRule" id="PRU00125"/>
    </source>
</evidence>
<evidence type="ECO:0000256" key="6">
    <source>
        <dbReference type="ARBA" id="ARBA00023155"/>
    </source>
</evidence>
<dbReference type="SUPFAM" id="SSF57716">
    <property type="entry name" value="Glucocorticoid receptor-like (DNA-binding domain)"/>
    <property type="match status" value="2"/>
</dbReference>
<dbReference type="PANTHER" id="PTHR24208:SF168">
    <property type="entry name" value="PROTEIN APTEROUS"/>
    <property type="match status" value="1"/>
</dbReference>
<dbReference type="EMBL" id="CAKXAJ010025255">
    <property type="protein sequence ID" value="CAH2237148.1"/>
    <property type="molecule type" value="Genomic_DNA"/>
</dbReference>
<evidence type="ECO:0000256" key="9">
    <source>
        <dbReference type="SAM" id="MobiDB-lite"/>
    </source>
</evidence>
<feature type="compositionally biased region" description="Basic and acidic residues" evidence="9">
    <location>
        <begin position="280"/>
        <end position="297"/>
    </location>
</feature>
<dbReference type="OrthoDB" id="20134at2759"/>
<dbReference type="GO" id="GO:0000981">
    <property type="term" value="F:DNA-binding transcription factor activity, RNA polymerase II-specific"/>
    <property type="evidence" value="ECO:0007669"/>
    <property type="project" value="TreeGrafter"/>
</dbReference>
<dbReference type="GO" id="GO:0046872">
    <property type="term" value="F:metal ion binding"/>
    <property type="evidence" value="ECO:0007669"/>
    <property type="project" value="UniProtKB-KW"/>
</dbReference>
<protein>
    <submittedName>
        <fullName evidence="11">Jg11122 protein</fullName>
    </submittedName>
</protein>
<evidence type="ECO:0000256" key="7">
    <source>
        <dbReference type="ARBA" id="ARBA00023242"/>
    </source>
</evidence>
<keyword evidence="5" id="KW-0238">DNA-binding</keyword>
<dbReference type="Gene3D" id="2.30.42.10">
    <property type="match status" value="1"/>
</dbReference>
<evidence type="ECO:0000259" key="10">
    <source>
        <dbReference type="PROSITE" id="PS50023"/>
    </source>
</evidence>
<dbReference type="SUPFAM" id="SSF50156">
    <property type="entry name" value="PDZ domain-like"/>
    <property type="match status" value="1"/>
</dbReference>
<evidence type="ECO:0000313" key="12">
    <source>
        <dbReference type="Proteomes" id="UP000838756"/>
    </source>
</evidence>
<evidence type="ECO:0000256" key="4">
    <source>
        <dbReference type="ARBA" id="ARBA00023038"/>
    </source>
</evidence>
<evidence type="ECO:0000256" key="2">
    <source>
        <dbReference type="ARBA" id="ARBA00022723"/>
    </source>
</evidence>
<evidence type="ECO:0000256" key="1">
    <source>
        <dbReference type="ARBA" id="ARBA00004123"/>
    </source>
</evidence>
<evidence type="ECO:0000256" key="3">
    <source>
        <dbReference type="ARBA" id="ARBA00022833"/>
    </source>
</evidence>
<evidence type="ECO:0000256" key="5">
    <source>
        <dbReference type="ARBA" id="ARBA00023125"/>
    </source>
</evidence>
<gene>
    <name evidence="11" type="primary">jg11122</name>
    <name evidence="11" type="ORF">PAEG_LOCUS14453</name>
</gene>
<dbReference type="SMART" id="SM00132">
    <property type="entry name" value="LIM"/>
    <property type="match status" value="2"/>
</dbReference>
<comment type="caution">
    <text evidence="11">The sequence shown here is derived from an EMBL/GenBank/DDBJ whole genome shotgun (WGS) entry which is preliminary data.</text>
</comment>
<name>A0A8S4RLY1_9NEOP</name>
<dbReference type="GO" id="GO:0005634">
    <property type="term" value="C:nucleus"/>
    <property type="evidence" value="ECO:0007669"/>
    <property type="project" value="UniProtKB-SubCell"/>
</dbReference>
<proteinExistence type="predicted"/>
<dbReference type="InterPro" id="IPR036034">
    <property type="entry name" value="PDZ_sf"/>
</dbReference>
<dbReference type="CDD" id="cd09365">
    <property type="entry name" value="LIM2_LIMK"/>
    <property type="match status" value="1"/>
</dbReference>
<dbReference type="PANTHER" id="PTHR24208">
    <property type="entry name" value="LIM/HOMEOBOX PROTEIN LHX"/>
    <property type="match status" value="1"/>
</dbReference>
<dbReference type="InterPro" id="IPR001781">
    <property type="entry name" value="Znf_LIM"/>
</dbReference>
<keyword evidence="3 8" id="KW-0862">Zinc</keyword>
<dbReference type="GO" id="GO:0000977">
    <property type="term" value="F:RNA polymerase II transcription regulatory region sequence-specific DNA binding"/>
    <property type="evidence" value="ECO:0007669"/>
    <property type="project" value="TreeGrafter"/>
</dbReference>